<evidence type="ECO:0000256" key="9">
    <source>
        <dbReference type="SAM" id="Phobius"/>
    </source>
</evidence>
<dbReference type="InterPro" id="IPR011006">
    <property type="entry name" value="CheY-like_superfamily"/>
</dbReference>
<dbReference type="Gene3D" id="3.30.565.10">
    <property type="entry name" value="Histidine kinase-like ATPase, C-terminal domain"/>
    <property type="match status" value="1"/>
</dbReference>
<evidence type="ECO:0000256" key="3">
    <source>
        <dbReference type="ARBA" id="ARBA00022553"/>
    </source>
</evidence>
<dbReference type="STRING" id="1297750.SAMN05444405_103149"/>
<dbReference type="Pfam" id="PF12833">
    <property type="entry name" value="HTH_18"/>
    <property type="match status" value="1"/>
</dbReference>
<evidence type="ECO:0000259" key="11">
    <source>
        <dbReference type="PROSITE" id="PS50109"/>
    </source>
</evidence>
<dbReference type="SUPFAM" id="SSF47384">
    <property type="entry name" value="Homodimeric domain of signal transducing histidine kinase"/>
    <property type="match status" value="1"/>
</dbReference>
<name>A0A1M4WRT4_9BACE</name>
<dbReference type="SUPFAM" id="SSF55874">
    <property type="entry name" value="ATPase domain of HSP90 chaperone/DNA topoisomerase II/histidine kinase"/>
    <property type="match status" value="1"/>
</dbReference>
<dbReference type="FunFam" id="1.10.287.130:FF:000045">
    <property type="entry name" value="Two-component system sensor histidine kinase/response regulator"/>
    <property type="match status" value="1"/>
</dbReference>
<dbReference type="FunFam" id="3.30.565.10:FF:000006">
    <property type="entry name" value="Sensor histidine kinase WalK"/>
    <property type="match status" value="1"/>
</dbReference>
<dbReference type="PROSITE" id="PS50109">
    <property type="entry name" value="HIS_KIN"/>
    <property type="match status" value="1"/>
</dbReference>
<dbReference type="SMART" id="SM00448">
    <property type="entry name" value="REC"/>
    <property type="match status" value="1"/>
</dbReference>
<dbReference type="Gene3D" id="1.10.287.130">
    <property type="match status" value="1"/>
</dbReference>
<dbReference type="PRINTS" id="PR00344">
    <property type="entry name" value="BCTRLSENSOR"/>
</dbReference>
<evidence type="ECO:0000256" key="6">
    <source>
        <dbReference type="ARBA" id="ARBA00023015"/>
    </source>
</evidence>
<dbReference type="GO" id="GO:0003700">
    <property type="term" value="F:DNA-binding transcription factor activity"/>
    <property type="evidence" value="ECO:0007669"/>
    <property type="project" value="InterPro"/>
</dbReference>
<dbReference type="Gene3D" id="3.40.50.2300">
    <property type="match status" value="1"/>
</dbReference>
<dbReference type="SUPFAM" id="SSF46689">
    <property type="entry name" value="Homeodomain-like"/>
    <property type="match status" value="1"/>
</dbReference>
<evidence type="ECO:0000259" key="12">
    <source>
        <dbReference type="PROSITE" id="PS50110"/>
    </source>
</evidence>
<feature type="domain" description="HTH araC/xylS-type" evidence="10">
    <location>
        <begin position="1319"/>
        <end position="1422"/>
    </location>
</feature>
<dbReference type="SMART" id="SM00387">
    <property type="entry name" value="HATPase_c"/>
    <property type="match status" value="1"/>
</dbReference>
<dbReference type="InterPro" id="IPR001789">
    <property type="entry name" value="Sig_transdc_resp-reg_receiver"/>
</dbReference>
<dbReference type="Gene3D" id="1.10.10.60">
    <property type="entry name" value="Homeodomain-like"/>
    <property type="match status" value="1"/>
</dbReference>
<keyword evidence="9" id="KW-0472">Membrane</keyword>
<keyword evidence="4" id="KW-0808">Transferase</keyword>
<dbReference type="InterPro" id="IPR004358">
    <property type="entry name" value="Sig_transdc_His_kin-like_C"/>
</dbReference>
<dbReference type="Pfam" id="PF00072">
    <property type="entry name" value="Response_reg"/>
    <property type="match status" value="1"/>
</dbReference>
<dbReference type="PANTHER" id="PTHR43547:SF2">
    <property type="entry name" value="HYBRID SIGNAL TRANSDUCTION HISTIDINE KINASE C"/>
    <property type="match status" value="1"/>
</dbReference>
<dbReference type="SMART" id="SM00388">
    <property type="entry name" value="HisKA"/>
    <property type="match status" value="1"/>
</dbReference>
<feature type="transmembrane region" description="Helical" evidence="9">
    <location>
        <begin position="825"/>
        <end position="845"/>
    </location>
</feature>
<keyword evidence="5 13" id="KW-0418">Kinase</keyword>
<dbReference type="InterPro" id="IPR009057">
    <property type="entry name" value="Homeodomain-like_sf"/>
</dbReference>
<keyword evidence="9" id="KW-1133">Transmembrane helix</keyword>
<dbReference type="Pfam" id="PF07495">
    <property type="entry name" value="Y_Y_Y"/>
    <property type="match status" value="1"/>
</dbReference>
<dbReference type="InterPro" id="IPR036890">
    <property type="entry name" value="HATPase_C_sf"/>
</dbReference>
<evidence type="ECO:0000256" key="8">
    <source>
        <dbReference type="PROSITE-ProRule" id="PRU00169"/>
    </source>
</evidence>
<dbReference type="GO" id="GO:0043565">
    <property type="term" value="F:sequence-specific DNA binding"/>
    <property type="evidence" value="ECO:0007669"/>
    <property type="project" value="InterPro"/>
</dbReference>
<evidence type="ECO:0000313" key="13">
    <source>
        <dbReference type="EMBL" id="SHE83692.1"/>
    </source>
</evidence>
<keyword evidence="6" id="KW-0805">Transcription regulation</keyword>
<dbReference type="CDD" id="cd00082">
    <property type="entry name" value="HisKA"/>
    <property type="match status" value="1"/>
</dbReference>
<dbReference type="EC" id="2.7.13.3" evidence="2"/>
<keyword evidence="9" id="KW-0812">Transmembrane</keyword>
<dbReference type="PROSITE" id="PS01124">
    <property type="entry name" value="HTH_ARAC_FAMILY_2"/>
    <property type="match status" value="1"/>
</dbReference>
<dbReference type="InterPro" id="IPR003594">
    <property type="entry name" value="HATPase_dom"/>
</dbReference>
<dbReference type="InterPro" id="IPR013783">
    <property type="entry name" value="Ig-like_fold"/>
</dbReference>
<dbReference type="PROSITE" id="PS50110">
    <property type="entry name" value="RESPONSE_REGULATORY"/>
    <property type="match status" value="1"/>
</dbReference>
<sequence>MKRKTYKIINRSIDCLLLACLLAIVIPCHAQVSLRKILDQYNFSAITISDGLPHNYIDDIYKDSQGFLWLSTHNGLSRYDGYSFVNYNITTPTVRLRSNFINQVCEDGFNRLWIASEAGLDLLNLKTNRLEPIDFSFFKSEDLSKEPVYFIVCDKDKSIWLATQTNLYHLFFTSEGRIERCVALTSKYERHSASITALSLVNGDIWVGYGPNVFKVISRKLGPMRLLKLMPSFSFGKEAIVHCFCLYRGDIWVGTDRGLFRYDKRSKKCKLYSSQDGNINSLTQDYITDIAITQNQELVVSTLKGLNFYNPASDDFVRLEKSVYTSEHINSSSFINCLFVDGPILWIGTEISGMNKMESRNLKLRLYTNNRYDISSLAENPVNSIFEDSYGNLWLGNVEQGLSLRKKGTDEFIHYRHQAGNSNSLSHNSVCAIAQDNRNQLWVATSGGGVDRTSLNNLANLSFTNYSTRNTPLRSNFIGSLCFDKLNDGMWIGTAEGLSFYDLNRNTFTNIVLPTDRLPKNSLVNMLIDRKQRLWVGTHHGLIIIDLYSFAKNRKNVSFHYMEYKLDNPQSKLIEKICCIFEASDGTIWLGSNGYGVYRLEESKDYHYKFSNFTTKNGLCDNTIFGILEDKQHRLWFSTNDGLSCYTPKSKNFANYYQKDGLLSGQFYWNAYCRAKDGTLYFGGIDGMIGLNGVGINHNKKHVQKVIFTRLSVLDNDITQGGNSYLKKSISWANEVHLHERDKSFSIEFSALDYENAGKLKYYYRLIGFDNKWIECDPKRHYASYTNLKAGHYKFQVKVQNPLNMSDSQITELSITVSPFFYKTWWFFFLMIIIAAIIVFYWYQWRISTYKEQKRILTEKVKERTLELEEKMNVLSHQNDLLTQQKKQLIELSKRIQEITADKISFFTNITHEFRTPISLILGPIDRALKLSNNPEVREQLNLAERNSKSLLSLVNQLLDFRKVESGRIMIAKKQNNLPAFIQSTVVPFEAFAKDRQIEVRCMIRTKNAFYLYDEEWMRKVLVNLLSNAIKFTPNGGKVNLYVYSYIDEKGQNRIYISISDTGVGVLNEDLDKIFDRFYQSRKNMKFHIYGQSGTGIGLYLCKRIINEHGGRIYARNNKKSGVTVRILMPMEVYEPQTDEGLYQEVGANQEAEAISKISEQIEGENDKLKKTILVVDDNPDMRAYVRSILISEYNIIEAEDGAQALTLLKSNNIDFIVSDLMMPVMDGLELSKKVKEDLSISHIPILMLTAKVSDDTRLESYRIGVDEYLQKPFNEELLLVRIHNIFKTRQTTQQQFDVQMDPGTLRIDEESRDSKFLNSVMSVIEDSYKNPDFDVNSFAEAMGISKTLLNQKLQNLVGTSTAKFIGNYRLKKAQELININKISKNMNVSEIAYEVGFNDPKYFSQCYFKKFGILPSASLDN</sequence>
<keyword evidence="7" id="KW-0804">Transcription</keyword>
<dbReference type="InterPro" id="IPR015943">
    <property type="entry name" value="WD40/YVTN_repeat-like_dom_sf"/>
</dbReference>
<feature type="domain" description="Histidine kinase" evidence="11">
    <location>
        <begin position="909"/>
        <end position="1133"/>
    </location>
</feature>
<evidence type="ECO:0000313" key="14">
    <source>
        <dbReference type="Proteomes" id="UP000184509"/>
    </source>
</evidence>
<dbReference type="InterPro" id="IPR018060">
    <property type="entry name" value="HTH_AraC"/>
</dbReference>
<gene>
    <name evidence="13" type="ORF">SAMN05444405_103149</name>
</gene>
<dbReference type="Pfam" id="PF07494">
    <property type="entry name" value="Reg_prop"/>
    <property type="match status" value="4"/>
</dbReference>
<dbReference type="InterPro" id="IPR036097">
    <property type="entry name" value="HisK_dim/P_sf"/>
</dbReference>
<dbReference type="Pfam" id="PF00512">
    <property type="entry name" value="HisKA"/>
    <property type="match status" value="1"/>
</dbReference>
<dbReference type="Gene3D" id="2.130.10.10">
    <property type="entry name" value="YVTN repeat-like/Quinoprotein amine dehydrogenase"/>
    <property type="match status" value="2"/>
</dbReference>
<feature type="modified residue" description="4-aspartylphosphate" evidence="8">
    <location>
        <position position="1220"/>
    </location>
</feature>
<dbReference type="InterPro" id="IPR005467">
    <property type="entry name" value="His_kinase_dom"/>
</dbReference>
<dbReference type="InterPro" id="IPR011110">
    <property type="entry name" value="Reg_prop"/>
</dbReference>
<evidence type="ECO:0000256" key="1">
    <source>
        <dbReference type="ARBA" id="ARBA00000085"/>
    </source>
</evidence>
<dbReference type="PANTHER" id="PTHR43547">
    <property type="entry name" value="TWO-COMPONENT HISTIDINE KINASE"/>
    <property type="match status" value="1"/>
</dbReference>
<dbReference type="Pfam" id="PF02518">
    <property type="entry name" value="HATPase_c"/>
    <property type="match status" value="1"/>
</dbReference>
<proteinExistence type="predicted"/>
<dbReference type="InterPro" id="IPR011123">
    <property type="entry name" value="Y_Y_Y"/>
</dbReference>
<evidence type="ECO:0000259" key="10">
    <source>
        <dbReference type="PROSITE" id="PS01124"/>
    </source>
</evidence>
<evidence type="ECO:0000256" key="7">
    <source>
        <dbReference type="ARBA" id="ARBA00023163"/>
    </source>
</evidence>
<dbReference type="Gene3D" id="2.60.40.10">
    <property type="entry name" value="Immunoglobulins"/>
    <property type="match status" value="1"/>
</dbReference>
<dbReference type="SUPFAM" id="SSF63829">
    <property type="entry name" value="Calcium-dependent phosphotriesterase"/>
    <property type="match status" value="2"/>
</dbReference>
<comment type="catalytic activity">
    <reaction evidence="1">
        <text>ATP + protein L-histidine = ADP + protein N-phospho-L-histidine.</text>
        <dbReference type="EC" id="2.7.13.3"/>
    </reaction>
</comment>
<dbReference type="GO" id="GO:0000155">
    <property type="term" value="F:phosphorelay sensor kinase activity"/>
    <property type="evidence" value="ECO:0007669"/>
    <property type="project" value="InterPro"/>
</dbReference>
<feature type="domain" description="Response regulatory" evidence="12">
    <location>
        <begin position="1172"/>
        <end position="1287"/>
    </location>
</feature>
<accession>A0A1M4WRT4</accession>
<keyword evidence="14" id="KW-1185">Reference proteome</keyword>
<dbReference type="InterPro" id="IPR003661">
    <property type="entry name" value="HisK_dim/P_dom"/>
</dbReference>
<dbReference type="Proteomes" id="UP000184509">
    <property type="component" value="Unassembled WGS sequence"/>
</dbReference>
<reference evidence="13 14" key="1">
    <citation type="submission" date="2016-11" db="EMBL/GenBank/DDBJ databases">
        <authorList>
            <person name="Jaros S."/>
            <person name="Januszkiewicz K."/>
            <person name="Wedrychowicz H."/>
        </authorList>
    </citation>
    <scope>NUCLEOTIDE SEQUENCE [LARGE SCALE GENOMIC DNA]</scope>
    <source>
        <strain evidence="13 14">DSM 26991</strain>
    </source>
</reference>
<keyword evidence="3 8" id="KW-0597">Phosphoprotein</keyword>
<dbReference type="SMART" id="SM00342">
    <property type="entry name" value="HTH_ARAC"/>
    <property type="match status" value="1"/>
</dbReference>
<organism evidence="13 14">
    <name type="scientific">Bacteroides luti</name>
    <dbReference type="NCBI Taxonomy" id="1297750"/>
    <lineage>
        <taxon>Bacteria</taxon>
        <taxon>Pseudomonadati</taxon>
        <taxon>Bacteroidota</taxon>
        <taxon>Bacteroidia</taxon>
        <taxon>Bacteroidales</taxon>
        <taxon>Bacteroidaceae</taxon>
        <taxon>Bacteroides</taxon>
    </lineage>
</organism>
<evidence type="ECO:0000256" key="5">
    <source>
        <dbReference type="ARBA" id="ARBA00022777"/>
    </source>
</evidence>
<dbReference type="SUPFAM" id="SSF101898">
    <property type="entry name" value="NHL repeat"/>
    <property type="match status" value="1"/>
</dbReference>
<dbReference type="RefSeq" id="WP_073399485.1">
    <property type="nucleotide sequence ID" value="NZ_FQTV01000003.1"/>
</dbReference>
<dbReference type="OrthoDB" id="681130at2"/>
<dbReference type="CDD" id="cd00146">
    <property type="entry name" value="PKD"/>
    <property type="match status" value="1"/>
</dbReference>
<dbReference type="CDD" id="cd00156">
    <property type="entry name" value="REC"/>
    <property type="match status" value="1"/>
</dbReference>
<evidence type="ECO:0000256" key="2">
    <source>
        <dbReference type="ARBA" id="ARBA00012438"/>
    </source>
</evidence>
<evidence type="ECO:0000256" key="4">
    <source>
        <dbReference type="ARBA" id="ARBA00022679"/>
    </source>
</evidence>
<protein>
    <recommendedName>
        <fullName evidence="2">histidine kinase</fullName>
        <ecNumber evidence="2">2.7.13.3</ecNumber>
    </recommendedName>
</protein>
<dbReference type="SUPFAM" id="SSF52172">
    <property type="entry name" value="CheY-like"/>
    <property type="match status" value="1"/>
</dbReference>
<dbReference type="EMBL" id="FQTV01000003">
    <property type="protein sequence ID" value="SHE83692.1"/>
    <property type="molecule type" value="Genomic_DNA"/>
</dbReference>